<dbReference type="PROSITE" id="PS50850">
    <property type="entry name" value="MFS"/>
    <property type="match status" value="1"/>
</dbReference>
<evidence type="ECO:0000313" key="8">
    <source>
        <dbReference type="Proteomes" id="UP000031419"/>
    </source>
</evidence>
<comment type="caution">
    <text evidence="7">The sequence shown here is derived from an EMBL/GenBank/DDBJ whole genome shotgun (WGS) entry which is preliminary data.</text>
</comment>
<evidence type="ECO:0000256" key="5">
    <source>
        <dbReference type="SAM" id="Phobius"/>
    </source>
</evidence>
<evidence type="ECO:0000256" key="1">
    <source>
        <dbReference type="ARBA" id="ARBA00004651"/>
    </source>
</evidence>
<dbReference type="Gene3D" id="1.20.1250.20">
    <property type="entry name" value="MFS general substrate transporter like domains"/>
    <property type="match status" value="1"/>
</dbReference>
<keyword evidence="4 5" id="KW-0472">Membrane</keyword>
<dbReference type="GO" id="GO:0005886">
    <property type="term" value="C:plasma membrane"/>
    <property type="evidence" value="ECO:0007669"/>
    <property type="project" value="UniProtKB-SubCell"/>
</dbReference>
<accession>A0A073B403</accession>
<evidence type="ECO:0000259" key="6">
    <source>
        <dbReference type="PROSITE" id="PS50850"/>
    </source>
</evidence>
<feature type="transmembrane region" description="Helical" evidence="5">
    <location>
        <begin position="81"/>
        <end position="106"/>
    </location>
</feature>
<dbReference type="InterPro" id="IPR051788">
    <property type="entry name" value="MFS_Transporter"/>
</dbReference>
<protein>
    <recommendedName>
        <fullName evidence="6">Major facilitator superfamily (MFS) profile domain-containing protein</fullName>
    </recommendedName>
</protein>
<evidence type="ECO:0000256" key="4">
    <source>
        <dbReference type="ARBA" id="ARBA00023136"/>
    </source>
</evidence>
<dbReference type="eggNOG" id="COG2271">
    <property type="taxonomic scope" value="Bacteria"/>
</dbReference>
<sequence length="162" mass="16758">MELHPRRLRKARLATFVSFFQLGVMVFAWSTGTSSFRAQLGIDGVDGDSAYGMDALSIGIGCAIGCFSGGPIMDRLGARRVLSFCLVLFPLSLIPLAFVPGFGAAFACGLVMGVVRGAVDTASNVTVPRSTALIGSHPALPGVPWPGIPQPGSAGHLTRGVV</sequence>
<dbReference type="STRING" id="28042.GU90_00505"/>
<dbReference type="InterPro" id="IPR011701">
    <property type="entry name" value="MFS"/>
</dbReference>
<dbReference type="Proteomes" id="UP000031419">
    <property type="component" value="Unassembled WGS sequence"/>
</dbReference>
<dbReference type="EMBL" id="JNVU01000003">
    <property type="protein sequence ID" value="KEI46022.1"/>
    <property type="molecule type" value="Genomic_DNA"/>
</dbReference>
<dbReference type="PANTHER" id="PTHR23514">
    <property type="entry name" value="BYPASS OF STOP CODON PROTEIN 6"/>
    <property type="match status" value="1"/>
</dbReference>
<feature type="transmembrane region" description="Helical" evidence="5">
    <location>
        <begin position="50"/>
        <end position="69"/>
    </location>
</feature>
<keyword evidence="2 5" id="KW-0812">Transmembrane</keyword>
<reference evidence="7 8" key="1">
    <citation type="submission" date="2014-06" db="EMBL/GenBank/DDBJ databases">
        <title>Saccharopolyspora rectivirgula DSM-43113 Genome sequencing.</title>
        <authorList>
            <person name="Barrera C."/>
            <person name="Millon L."/>
            <person name="Rognon B."/>
            <person name="Zaugg C."/>
            <person name="Monod M."/>
        </authorList>
    </citation>
    <scope>NUCLEOTIDE SEQUENCE [LARGE SCALE GENOMIC DNA]</scope>
    <source>
        <strain evidence="7 8">DSM 43113</strain>
    </source>
</reference>
<dbReference type="PANTHER" id="PTHR23514:SF13">
    <property type="entry name" value="INNER MEMBRANE PROTEIN YBJJ"/>
    <property type="match status" value="1"/>
</dbReference>
<keyword evidence="3 5" id="KW-1133">Transmembrane helix</keyword>
<evidence type="ECO:0000256" key="3">
    <source>
        <dbReference type="ARBA" id="ARBA00022989"/>
    </source>
</evidence>
<dbReference type="InterPro" id="IPR036259">
    <property type="entry name" value="MFS_trans_sf"/>
</dbReference>
<dbReference type="GO" id="GO:0022857">
    <property type="term" value="F:transmembrane transporter activity"/>
    <property type="evidence" value="ECO:0007669"/>
    <property type="project" value="InterPro"/>
</dbReference>
<dbReference type="InterPro" id="IPR020846">
    <property type="entry name" value="MFS_dom"/>
</dbReference>
<comment type="subcellular location">
    <subcellularLocation>
        <location evidence="1">Cell membrane</location>
        <topology evidence="1">Multi-pass membrane protein</topology>
    </subcellularLocation>
</comment>
<gene>
    <name evidence="7" type="ORF">GU90_00505</name>
</gene>
<organism evidence="7 8">
    <name type="scientific">Saccharopolyspora rectivirgula</name>
    <dbReference type="NCBI Taxonomy" id="28042"/>
    <lineage>
        <taxon>Bacteria</taxon>
        <taxon>Bacillati</taxon>
        <taxon>Actinomycetota</taxon>
        <taxon>Actinomycetes</taxon>
        <taxon>Pseudonocardiales</taxon>
        <taxon>Pseudonocardiaceae</taxon>
        <taxon>Saccharopolyspora</taxon>
    </lineage>
</organism>
<dbReference type="SUPFAM" id="SSF103473">
    <property type="entry name" value="MFS general substrate transporter"/>
    <property type="match status" value="1"/>
</dbReference>
<dbReference type="Pfam" id="PF07690">
    <property type="entry name" value="MFS_1"/>
    <property type="match status" value="1"/>
</dbReference>
<feature type="domain" description="Major facilitator superfamily (MFS) profile" evidence="6">
    <location>
        <begin position="7"/>
        <end position="162"/>
    </location>
</feature>
<proteinExistence type="predicted"/>
<name>A0A073B403_9PSEU</name>
<evidence type="ECO:0000313" key="7">
    <source>
        <dbReference type="EMBL" id="KEI46022.1"/>
    </source>
</evidence>
<keyword evidence="8" id="KW-1185">Reference proteome</keyword>
<feature type="transmembrane region" description="Helical" evidence="5">
    <location>
        <begin position="12"/>
        <end position="30"/>
    </location>
</feature>
<dbReference type="AlphaFoldDB" id="A0A073B403"/>
<evidence type="ECO:0000256" key="2">
    <source>
        <dbReference type="ARBA" id="ARBA00022692"/>
    </source>
</evidence>